<proteinExistence type="predicted"/>
<dbReference type="EnsemblPlants" id="AET5Gv20383500.4">
    <property type="protein sequence ID" value="AET5Gv20383500.4"/>
    <property type="gene ID" value="AET5Gv20383500"/>
</dbReference>
<dbReference type="Gramene" id="AET5Gv20383500.4">
    <property type="protein sequence ID" value="AET5Gv20383500.4"/>
    <property type="gene ID" value="AET5Gv20383500"/>
</dbReference>
<reference evidence="2" key="3">
    <citation type="journal article" date="2017" name="Nature">
        <title>Genome sequence of the progenitor of the wheat D genome Aegilops tauschii.</title>
        <authorList>
            <person name="Luo M.C."/>
            <person name="Gu Y.Q."/>
            <person name="Puiu D."/>
            <person name="Wang H."/>
            <person name="Twardziok S.O."/>
            <person name="Deal K.R."/>
            <person name="Huo N."/>
            <person name="Zhu T."/>
            <person name="Wang L."/>
            <person name="Wang Y."/>
            <person name="McGuire P.E."/>
            <person name="Liu S."/>
            <person name="Long H."/>
            <person name="Ramasamy R.K."/>
            <person name="Rodriguez J.C."/>
            <person name="Van S.L."/>
            <person name="Yuan L."/>
            <person name="Wang Z."/>
            <person name="Xia Z."/>
            <person name="Xiao L."/>
            <person name="Anderson O.D."/>
            <person name="Ouyang S."/>
            <person name="Liang Y."/>
            <person name="Zimin A.V."/>
            <person name="Pertea G."/>
            <person name="Qi P."/>
            <person name="Bennetzen J.L."/>
            <person name="Dai X."/>
            <person name="Dawson M.W."/>
            <person name="Muller H.G."/>
            <person name="Kugler K."/>
            <person name="Rivarola-Duarte L."/>
            <person name="Spannagl M."/>
            <person name="Mayer K.F.X."/>
            <person name="Lu F.H."/>
            <person name="Bevan M.W."/>
            <person name="Leroy P."/>
            <person name="Li P."/>
            <person name="You F.M."/>
            <person name="Sun Q."/>
            <person name="Liu Z."/>
            <person name="Lyons E."/>
            <person name="Wicker T."/>
            <person name="Salzberg S.L."/>
            <person name="Devos K.M."/>
            <person name="Dvorak J."/>
        </authorList>
    </citation>
    <scope>NUCLEOTIDE SEQUENCE [LARGE SCALE GENOMIC DNA]</scope>
    <source>
        <strain evidence="2">cv. AL8/78</strain>
    </source>
</reference>
<feature type="transmembrane region" description="Helical" evidence="1">
    <location>
        <begin position="12"/>
        <end position="37"/>
    </location>
</feature>
<feature type="transmembrane region" description="Helical" evidence="1">
    <location>
        <begin position="64"/>
        <end position="83"/>
    </location>
</feature>
<protein>
    <submittedName>
        <fullName evidence="2">Uncharacterized protein</fullName>
    </submittedName>
</protein>
<sequence>MKIIGCDCKGINVAICNISVTMMLQSVRSVIFFVGFFSSRDLSGIESINWCVCTHSENQLLPTFVLECYLAFLSSRILMIYIYSER</sequence>
<evidence type="ECO:0000313" key="2">
    <source>
        <dbReference type="EnsemblPlants" id="AET5Gv20383500.4"/>
    </source>
</evidence>
<keyword evidence="1" id="KW-0472">Membrane</keyword>
<dbReference type="Proteomes" id="UP000015105">
    <property type="component" value="Chromosome 5D"/>
</dbReference>
<accession>A0A453KDJ4</accession>
<reference evidence="2" key="5">
    <citation type="journal article" date="2021" name="G3 (Bethesda)">
        <title>Aegilops tauschii genome assembly Aet v5.0 features greater sequence contiguity and improved annotation.</title>
        <authorList>
            <person name="Wang L."/>
            <person name="Zhu T."/>
            <person name="Rodriguez J.C."/>
            <person name="Deal K.R."/>
            <person name="Dubcovsky J."/>
            <person name="McGuire P.E."/>
            <person name="Lux T."/>
            <person name="Spannagl M."/>
            <person name="Mayer K.F.X."/>
            <person name="Baldrich P."/>
            <person name="Meyers B.C."/>
            <person name="Huo N."/>
            <person name="Gu Y.Q."/>
            <person name="Zhou H."/>
            <person name="Devos K.M."/>
            <person name="Bennetzen J.L."/>
            <person name="Unver T."/>
            <person name="Budak H."/>
            <person name="Gulick P.J."/>
            <person name="Galiba G."/>
            <person name="Kalapos B."/>
            <person name="Nelson D.R."/>
            <person name="Li P."/>
            <person name="You F.M."/>
            <person name="Luo M.C."/>
            <person name="Dvorak J."/>
        </authorList>
    </citation>
    <scope>NUCLEOTIDE SEQUENCE [LARGE SCALE GENOMIC DNA]</scope>
    <source>
        <strain evidence="2">cv. AL8/78</strain>
    </source>
</reference>
<keyword evidence="1" id="KW-1133">Transmembrane helix</keyword>
<dbReference type="AlphaFoldDB" id="A0A453KDJ4"/>
<keyword evidence="3" id="KW-1185">Reference proteome</keyword>
<reference evidence="3" key="1">
    <citation type="journal article" date="2014" name="Science">
        <title>Ancient hybridizations among the ancestral genomes of bread wheat.</title>
        <authorList>
            <consortium name="International Wheat Genome Sequencing Consortium,"/>
            <person name="Marcussen T."/>
            <person name="Sandve S.R."/>
            <person name="Heier L."/>
            <person name="Spannagl M."/>
            <person name="Pfeifer M."/>
            <person name="Jakobsen K.S."/>
            <person name="Wulff B.B."/>
            <person name="Steuernagel B."/>
            <person name="Mayer K.F."/>
            <person name="Olsen O.A."/>
        </authorList>
    </citation>
    <scope>NUCLEOTIDE SEQUENCE [LARGE SCALE GENOMIC DNA]</scope>
    <source>
        <strain evidence="3">cv. AL8/78</strain>
    </source>
</reference>
<evidence type="ECO:0000313" key="3">
    <source>
        <dbReference type="Proteomes" id="UP000015105"/>
    </source>
</evidence>
<evidence type="ECO:0000256" key="1">
    <source>
        <dbReference type="SAM" id="Phobius"/>
    </source>
</evidence>
<reference evidence="2" key="4">
    <citation type="submission" date="2019-03" db="UniProtKB">
        <authorList>
            <consortium name="EnsemblPlants"/>
        </authorList>
    </citation>
    <scope>IDENTIFICATION</scope>
</reference>
<keyword evidence="1" id="KW-0812">Transmembrane</keyword>
<reference evidence="3" key="2">
    <citation type="journal article" date="2017" name="Nat. Plants">
        <title>The Aegilops tauschii genome reveals multiple impacts of transposons.</title>
        <authorList>
            <person name="Zhao G."/>
            <person name="Zou C."/>
            <person name="Li K."/>
            <person name="Wang K."/>
            <person name="Li T."/>
            <person name="Gao L."/>
            <person name="Zhang X."/>
            <person name="Wang H."/>
            <person name="Yang Z."/>
            <person name="Liu X."/>
            <person name="Jiang W."/>
            <person name="Mao L."/>
            <person name="Kong X."/>
            <person name="Jiao Y."/>
            <person name="Jia J."/>
        </authorList>
    </citation>
    <scope>NUCLEOTIDE SEQUENCE [LARGE SCALE GENOMIC DNA]</scope>
    <source>
        <strain evidence="3">cv. AL8/78</strain>
    </source>
</reference>
<organism evidence="2 3">
    <name type="scientific">Aegilops tauschii subsp. strangulata</name>
    <name type="common">Goatgrass</name>
    <dbReference type="NCBI Taxonomy" id="200361"/>
    <lineage>
        <taxon>Eukaryota</taxon>
        <taxon>Viridiplantae</taxon>
        <taxon>Streptophyta</taxon>
        <taxon>Embryophyta</taxon>
        <taxon>Tracheophyta</taxon>
        <taxon>Spermatophyta</taxon>
        <taxon>Magnoliopsida</taxon>
        <taxon>Liliopsida</taxon>
        <taxon>Poales</taxon>
        <taxon>Poaceae</taxon>
        <taxon>BOP clade</taxon>
        <taxon>Pooideae</taxon>
        <taxon>Triticodae</taxon>
        <taxon>Triticeae</taxon>
        <taxon>Triticinae</taxon>
        <taxon>Aegilops</taxon>
    </lineage>
</organism>
<name>A0A453KDJ4_AEGTS</name>